<evidence type="ECO:0000313" key="2">
    <source>
        <dbReference type="Proteomes" id="UP001165960"/>
    </source>
</evidence>
<name>A0ACC2TV15_9FUNG</name>
<comment type="caution">
    <text evidence="1">The sequence shown here is derived from an EMBL/GenBank/DDBJ whole genome shotgun (WGS) entry which is preliminary data.</text>
</comment>
<evidence type="ECO:0000313" key="1">
    <source>
        <dbReference type="EMBL" id="KAJ9078408.1"/>
    </source>
</evidence>
<dbReference type="EMBL" id="QTSX02002149">
    <property type="protein sequence ID" value="KAJ9078408.1"/>
    <property type="molecule type" value="Genomic_DNA"/>
</dbReference>
<accession>A0ACC2TV15</accession>
<proteinExistence type="predicted"/>
<keyword evidence="2" id="KW-1185">Reference proteome</keyword>
<dbReference type="Proteomes" id="UP001165960">
    <property type="component" value="Unassembled WGS sequence"/>
</dbReference>
<sequence length="284" mass="31910">MYHELTLSFNVFFFVAGLMGIAFNILLIYIALNIQARRREINYAVGLALVDMILPVLAVMDSVFYFSANLSIKGNPVACTIQGPLHFFLPVLSMTIVCIIALERHSAVFGMQLWRRTHSFLASLCGIFFIVNLLLSGFVGYDTGKSGIRCNPLPHAFLPQIMSIMLFLMLTALLITTLVCYLRILNYATQVNMEAKLLRSSPHHRQRRLLLIRIGTTSLIYFLIISPTCILIPVEAFAPDSAREAICIAIYFTLFLISVANPCLILLAHSTFYHRLCSLLNIKT</sequence>
<protein>
    <submittedName>
        <fullName evidence="1">Uncharacterized protein</fullName>
    </submittedName>
</protein>
<gene>
    <name evidence="1" type="ORF">DSO57_1006821</name>
</gene>
<reference evidence="1" key="1">
    <citation type="submission" date="2022-04" db="EMBL/GenBank/DDBJ databases">
        <title>Genome of the entomopathogenic fungus Entomophthora muscae.</title>
        <authorList>
            <person name="Elya C."/>
            <person name="Lovett B.R."/>
            <person name="Lee E."/>
            <person name="Macias A.M."/>
            <person name="Hajek A.E."/>
            <person name="De Bivort B.L."/>
            <person name="Kasson M.T."/>
            <person name="De Fine Licht H.H."/>
            <person name="Stajich J.E."/>
        </authorList>
    </citation>
    <scope>NUCLEOTIDE SEQUENCE</scope>
    <source>
        <strain evidence="1">Berkeley</strain>
    </source>
</reference>
<organism evidence="1 2">
    <name type="scientific">Entomophthora muscae</name>
    <dbReference type="NCBI Taxonomy" id="34485"/>
    <lineage>
        <taxon>Eukaryota</taxon>
        <taxon>Fungi</taxon>
        <taxon>Fungi incertae sedis</taxon>
        <taxon>Zoopagomycota</taxon>
        <taxon>Entomophthoromycotina</taxon>
        <taxon>Entomophthoromycetes</taxon>
        <taxon>Entomophthorales</taxon>
        <taxon>Entomophthoraceae</taxon>
        <taxon>Entomophthora</taxon>
    </lineage>
</organism>